<sequence length="398" mass="43269">MSSSDVWNGRVDDEFVGSKTRGVVPSSVITSLLKDATWHKSQSSFATTVASSDDNLDMCCPAMSLRREVSCASTAASTCAIDLAPSVDTQKEVLSATNVTPSLQDLWAKLLSEASSPMTTTTGVVDSLSMQHTVDLSTPSYPLQDVHVEQPSYNDGVISHSVNGAALPINASAVSDSFDALQDIDLTDTLLATAKTNERSAAICAIIDVLNAANRTHEPVESPGWPAFPHVHRTHYAQQQQQLSAMLSALVQYSVNLQQFSHNSTVSSSPSSTSSDGTSSDTAHVRMAKPKHASRFYKTKMCPYMNVKGRCCRTSKCVYAHSTDELRELPDLQKTKLCTNVKVNGICSDPSCRFAHSLEDLRHTDLFFKTKLCHMWKKGRCSSGVLCRHAHGVHDLKQ</sequence>
<feature type="region of interest" description="Disordered" evidence="6">
    <location>
        <begin position="263"/>
        <end position="287"/>
    </location>
</feature>
<dbReference type="InterPro" id="IPR000571">
    <property type="entry name" value="Znf_CCCH"/>
</dbReference>
<evidence type="ECO:0000259" key="7">
    <source>
        <dbReference type="PROSITE" id="PS50103"/>
    </source>
</evidence>
<feature type="domain" description="C3H1-type" evidence="7">
    <location>
        <begin position="332"/>
        <end position="359"/>
    </location>
</feature>
<feature type="compositionally biased region" description="Low complexity" evidence="6">
    <location>
        <begin position="263"/>
        <end position="282"/>
    </location>
</feature>
<dbReference type="PANTHER" id="PTHR12547:SF18">
    <property type="entry name" value="PROTEIN TIS11"/>
    <property type="match status" value="1"/>
</dbReference>
<dbReference type="AlphaFoldDB" id="A0A7S2VT85"/>
<protein>
    <recommendedName>
        <fullName evidence="7">C3H1-type domain-containing protein</fullName>
    </recommendedName>
</protein>
<feature type="zinc finger region" description="C3H1-type" evidence="5">
    <location>
        <begin position="332"/>
        <end position="359"/>
    </location>
</feature>
<accession>A0A7S2VT85</accession>
<dbReference type="EMBL" id="HBHB01000213">
    <property type="protein sequence ID" value="CAD9648764.1"/>
    <property type="molecule type" value="Transcribed_RNA"/>
</dbReference>
<proteinExistence type="predicted"/>
<organism evidence="8">
    <name type="scientific">Lankesteria abbotti</name>
    <dbReference type="NCBI Taxonomy" id="340204"/>
    <lineage>
        <taxon>Eukaryota</taxon>
        <taxon>Sar</taxon>
        <taxon>Alveolata</taxon>
        <taxon>Apicomplexa</taxon>
        <taxon>Conoidasida</taxon>
        <taxon>Gregarinasina</taxon>
        <taxon>Eugregarinorida</taxon>
        <taxon>Lecudinidae</taxon>
        <taxon>Lankesteria</taxon>
    </lineage>
</organism>
<dbReference type="InterPro" id="IPR036855">
    <property type="entry name" value="Znf_CCCH_sf"/>
</dbReference>
<evidence type="ECO:0000256" key="4">
    <source>
        <dbReference type="ARBA" id="ARBA00022833"/>
    </source>
</evidence>
<evidence type="ECO:0000256" key="6">
    <source>
        <dbReference type="SAM" id="MobiDB-lite"/>
    </source>
</evidence>
<dbReference type="GO" id="GO:0003729">
    <property type="term" value="F:mRNA binding"/>
    <property type="evidence" value="ECO:0007669"/>
    <property type="project" value="InterPro"/>
</dbReference>
<evidence type="ECO:0000313" key="8">
    <source>
        <dbReference type="EMBL" id="CAD9648764.1"/>
    </source>
</evidence>
<feature type="domain" description="C3H1-type" evidence="7">
    <location>
        <begin position="296"/>
        <end position="324"/>
    </location>
</feature>
<name>A0A7S2VT85_9APIC</name>
<evidence type="ECO:0000256" key="5">
    <source>
        <dbReference type="PROSITE-ProRule" id="PRU00723"/>
    </source>
</evidence>
<dbReference type="SMART" id="SM00356">
    <property type="entry name" value="ZnF_C3H1"/>
    <property type="match status" value="3"/>
</dbReference>
<feature type="zinc finger region" description="C3H1-type" evidence="5">
    <location>
        <begin position="296"/>
        <end position="324"/>
    </location>
</feature>
<reference evidence="8" key="1">
    <citation type="submission" date="2021-01" db="EMBL/GenBank/DDBJ databases">
        <authorList>
            <person name="Corre E."/>
            <person name="Pelletier E."/>
            <person name="Niang G."/>
            <person name="Scheremetjew M."/>
            <person name="Finn R."/>
            <person name="Kale V."/>
            <person name="Holt S."/>
            <person name="Cochrane G."/>
            <person name="Meng A."/>
            <person name="Brown T."/>
            <person name="Cohen L."/>
        </authorList>
    </citation>
    <scope>NUCLEOTIDE SEQUENCE</scope>
    <source>
        <strain evidence="8">Grappler Inlet BC</strain>
    </source>
</reference>
<keyword evidence="3 5" id="KW-0863">Zinc-finger</keyword>
<gene>
    <name evidence="8" type="ORF">LABB0372_LOCUS89</name>
</gene>
<dbReference type="InterPro" id="IPR045877">
    <property type="entry name" value="ZFP36-like"/>
</dbReference>
<feature type="zinc finger region" description="C3H1-type" evidence="5">
    <location>
        <begin position="367"/>
        <end position="394"/>
    </location>
</feature>
<evidence type="ECO:0000256" key="1">
    <source>
        <dbReference type="ARBA" id="ARBA00022723"/>
    </source>
</evidence>
<keyword evidence="1 5" id="KW-0479">Metal-binding</keyword>
<dbReference type="PROSITE" id="PS50103">
    <property type="entry name" value="ZF_C3H1"/>
    <property type="match status" value="3"/>
</dbReference>
<feature type="domain" description="C3H1-type" evidence="7">
    <location>
        <begin position="367"/>
        <end position="394"/>
    </location>
</feature>
<keyword evidence="2" id="KW-0677">Repeat</keyword>
<keyword evidence="4 5" id="KW-0862">Zinc</keyword>
<dbReference type="GO" id="GO:0008270">
    <property type="term" value="F:zinc ion binding"/>
    <property type="evidence" value="ECO:0007669"/>
    <property type="project" value="UniProtKB-KW"/>
</dbReference>
<dbReference type="SUPFAM" id="SSF90229">
    <property type="entry name" value="CCCH zinc finger"/>
    <property type="match status" value="3"/>
</dbReference>
<evidence type="ECO:0000256" key="3">
    <source>
        <dbReference type="ARBA" id="ARBA00022771"/>
    </source>
</evidence>
<dbReference type="Gene3D" id="4.10.1000.10">
    <property type="entry name" value="Zinc finger, CCCH-type"/>
    <property type="match status" value="3"/>
</dbReference>
<dbReference type="PANTHER" id="PTHR12547">
    <property type="entry name" value="CCCH ZINC FINGER/TIS11-RELATED"/>
    <property type="match status" value="1"/>
</dbReference>
<evidence type="ECO:0000256" key="2">
    <source>
        <dbReference type="ARBA" id="ARBA00022737"/>
    </source>
</evidence>